<proteinExistence type="predicted"/>
<name>A0A6G1J4G8_9PLEO</name>
<gene>
    <name evidence="1" type="ORF">K458DRAFT_22601</name>
</gene>
<sequence length="151" mass="17935">MQATELPVACCAQLERPFMTLDTYLHGRFSATRHLFLRVYIYDNFSLWIYPETLIFMFSVPLAQAPTASPNSSLFHMSDSGGAAFTRRIFHKYWNQIDGTGRDRGQMRTDRRKCRFKRDRYWENKRVIGRRGFFPRVRDKVRVRATEQIIT</sequence>
<accession>A0A6G1J4G8</accession>
<dbReference type="EMBL" id="MU005579">
    <property type="protein sequence ID" value="KAF2685308.1"/>
    <property type="molecule type" value="Genomic_DNA"/>
</dbReference>
<keyword evidence="2" id="KW-1185">Reference proteome</keyword>
<reference evidence="1" key="1">
    <citation type="journal article" date="2020" name="Stud. Mycol.">
        <title>101 Dothideomycetes genomes: a test case for predicting lifestyles and emergence of pathogens.</title>
        <authorList>
            <person name="Haridas S."/>
            <person name="Albert R."/>
            <person name="Binder M."/>
            <person name="Bloem J."/>
            <person name="Labutti K."/>
            <person name="Salamov A."/>
            <person name="Andreopoulos B."/>
            <person name="Baker S."/>
            <person name="Barry K."/>
            <person name="Bills G."/>
            <person name="Bluhm B."/>
            <person name="Cannon C."/>
            <person name="Castanera R."/>
            <person name="Culley D."/>
            <person name="Daum C."/>
            <person name="Ezra D."/>
            <person name="Gonzalez J."/>
            <person name="Henrissat B."/>
            <person name="Kuo A."/>
            <person name="Liang C."/>
            <person name="Lipzen A."/>
            <person name="Lutzoni F."/>
            <person name="Magnuson J."/>
            <person name="Mondo S."/>
            <person name="Nolan M."/>
            <person name="Ohm R."/>
            <person name="Pangilinan J."/>
            <person name="Park H.-J."/>
            <person name="Ramirez L."/>
            <person name="Alfaro M."/>
            <person name="Sun H."/>
            <person name="Tritt A."/>
            <person name="Yoshinaga Y."/>
            <person name="Zwiers L.-H."/>
            <person name="Turgeon B."/>
            <person name="Goodwin S."/>
            <person name="Spatafora J."/>
            <person name="Crous P."/>
            <person name="Grigoriev I."/>
        </authorList>
    </citation>
    <scope>NUCLEOTIDE SEQUENCE</scope>
    <source>
        <strain evidence="1">CBS 122367</strain>
    </source>
</reference>
<protein>
    <submittedName>
        <fullName evidence="1">Uncharacterized protein</fullName>
    </submittedName>
</protein>
<evidence type="ECO:0000313" key="2">
    <source>
        <dbReference type="Proteomes" id="UP000799291"/>
    </source>
</evidence>
<dbReference type="AlphaFoldDB" id="A0A6G1J4G8"/>
<organism evidence="1 2">
    <name type="scientific">Lentithecium fluviatile CBS 122367</name>
    <dbReference type="NCBI Taxonomy" id="1168545"/>
    <lineage>
        <taxon>Eukaryota</taxon>
        <taxon>Fungi</taxon>
        <taxon>Dikarya</taxon>
        <taxon>Ascomycota</taxon>
        <taxon>Pezizomycotina</taxon>
        <taxon>Dothideomycetes</taxon>
        <taxon>Pleosporomycetidae</taxon>
        <taxon>Pleosporales</taxon>
        <taxon>Massarineae</taxon>
        <taxon>Lentitheciaceae</taxon>
        <taxon>Lentithecium</taxon>
    </lineage>
</organism>
<dbReference type="Proteomes" id="UP000799291">
    <property type="component" value="Unassembled WGS sequence"/>
</dbReference>
<evidence type="ECO:0000313" key="1">
    <source>
        <dbReference type="EMBL" id="KAF2685308.1"/>
    </source>
</evidence>